<evidence type="ECO:0000256" key="4">
    <source>
        <dbReference type="ARBA" id="ARBA00022989"/>
    </source>
</evidence>
<evidence type="ECO:0000256" key="2">
    <source>
        <dbReference type="ARBA" id="ARBA00009399"/>
    </source>
</evidence>
<comment type="subcellular location">
    <subcellularLocation>
        <location evidence="1">Membrane</location>
        <topology evidence="1">Multi-pass membrane protein</topology>
    </subcellularLocation>
</comment>
<protein>
    <submittedName>
        <fullName evidence="8">GtrA-like protein</fullName>
    </submittedName>
</protein>
<feature type="transmembrane region" description="Helical" evidence="6">
    <location>
        <begin position="77"/>
        <end position="98"/>
    </location>
</feature>
<comment type="similarity">
    <text evidence="2">Belongs to the GtrA family.</text>
</comment>
<evidence type="ECO:0000256" key="3">
    <source>
        <dbReference type="ARBA" id="ARBA00022692"/>
    </source>
</evidence>
<dbReference type="InterPro" id="IPR051401">
    <property type="entry name" value="GtrA_CellWall_Glycosyl"/>
</dbReference>
<dbReference type="GO" id="GO:0005886">
    <property type="term" value="C:plasma membrane"/>
    <property type="evidence" value="ECO:0007669"/>
    <property type="project" value="TreeGrafter"/>
</dbReference>
<dbReference type="PANTHER" id="PTHR38459">
    <property type="entry name" value="PROPHAGE BACTOPRENOL-LINKED GLUCOSE TRANSLOCASE HOMOLOG"/>
    <property type="match status" value="1"/>
</dbReference>
<evidence type="ECO:0000256" key="6">
    <source>
        <dbReference type="SAM" id="Phobius"/>
    </source>
</evidence>
<dbReference type="GO" id="GO:0000271">
    <property type="term" value="P:polysaccharide biosynthetic process"/>
    <property type="evidence" value="ECO:0007669"/>
    <property type="project" value="InterPro"/>
</dbReference>
<accession>A0A3P3ZS79</accession>
<dbReference type="Pfam" id="PF04138">
    <property type="entry name" value="GtrA_DPMS_TM"/>
    <property type="match status" value="1"/>
</dbReference>
<evidence type="ECO:0000259" key="7">
    <source>
        <dbReference type="Pfam" id="PF04138"/>
    </source>
</evidence>
<organism evidence="8">
    <name type="scientific">mine drainage metagenome</name>
    <dbReference type="NCBI Taxonomy" id="410659"/>
    <lineage>
        <taxon>unclassified sequences</taxon>
        <taxon>metagenomes</taxon>
        <taxon>ecological metagenomes</taxon>
    </lineage>
</organism>
<dbReference type="AlphaFoldDB" id="A0A3P3ZS79"/>
<evidence type="ECO:0000256" key="5">
    <source>
        <dbReference type="ARBA" id="ARBA00023136"/>
    </source>
</evidence>
<sequence>MFLATEKFKRILLFAAAGTVGFGVDALTVQATHTYCGLVGAQVFGFLLAVTVTWGLNRRYAFAGRGSKRWLGEWARYLMANGWGALLNNGTYLLAIWLSSWLAGHPVVAVALGSLAGMGANYLAAQRWIFIHAPTTKKH</sequence>
<evidence type="ECO:0000256" key="1">
    <source>
        <dbReference type="ARBA" id="ARBA00004141"/>
    </source>
</evidence>
<dbReference type="EMBL" id="UOYP01000699">
    <property type="protein sequence ID" value="VAY89670.1"/>
    <property type="molecule type" value="Genomic_DNA"/>
</dbReference>
<feature type="transmembrane region" description="Helical" evidence="6">
    <location>
        <begin position="104"/>
        <end position="124"/>
    </location>
</feature>
<feature type="transmembrane region" description="Helical" evidence="6">
    <location>
        <begin position="36"/>
        <end position="56"/>
    </location>
</feature>
<proteinExistence type="inferred from homology"/>
<dbReference type="InterPro" id="IPR007267">
    <property type="entry name" value="GtrA_DPMS_TM"/>
</dbReference>
<reference evidence="8" key="1">
    <citation type="submission" date="2018-10" db="EMBL/GenBank/DDBJ databases">
        <authorList>
            <person name="Plewniak F."/>
        </authorList>
    </citation>
    <scope>NUCLEOTIDE SEQUENCE</scope>
</reference>
<dbReference type="PANTHER" id="PTHR38459:SF1">
    <property type="entry name" value="PROPHAGE BACTOPRENOL-LINKED GLUCOSE TRANSLOCASE HOMOLOG"/>
    <property type="match status" value="1"/>
</dbReference>
<name>A0A3P3ZS79_9ZZZZ</name>
<feature type="domain" description="GtrA/DPMS transmembrane" evidence="7">
    <location>
        <begin position="14"/>
        <end position="130"/>
    </location>
</feature>
<keyword evidence="4 6" id="KW-1133">Transmembrane helix</keyword>
<keyword evidence="3 6" id="KW-0812">Transmembrane</keyword>
<gene>
    <name evidence="8" type="ORF">CARN8_750005</name>
</gene>
<keyword evidence="5 6" id="KW-0472">Membrane</keyword>
<evidence type="ECO:0000313" key="8">
    <source>
        <dbReference type="EMBL" id="VAY89670.1"/>
    </source>
</evidence>